<evidence type="ECO:0000259" key="4">
    <source>
        <dbReference type="SMART" id="SM00382"/>
    </source>
</evidence>
<dbReference type="NCBIfam" id="TIGR00368">
    <property type="entry name" value="YifB family Mg chelatase-like AAA ATPase"/>
    <property type="match status" value="1"/>
</dbReference>
<dbReference type="EMBL" id="CP009888">
    <property type="protein sequence ID" value="AIY64503.1"/>
    <property type="molecule type" value="Genomic_DNA"/>
</dbReference>
<dbReference type="InterPro" id="IPR045006">
    <property type="entry name" value="CHLI-like"/>
</dbReference>
<evidence type="ECO:0000256" key="1">
    <source>
        <dbReference type="ARBA" id="ARBA00006354"/>
    </source>
</evidence>
<dbReference type="InterPro" id="IPR014721">
    <property type="entry name" value="Ribsml_uS5_D2-typ_fold_subgr"/>
</dbReference>
<dbReference type="RefSeq" id="WP_038639296.1">
    <property type="nucleotide sequence ID" value="NZ_CP009888.1"/>
</dbReference>
<dbReference type="STRING" id="1348114.OM33_04595"/>
<dbReference type="InterPro" id="IPR020568">
    <property type="entry name" value="Ribosomal_Su5_D2-typ_SF"/>
</dbReference>
<dbReference type="AlphaFoldDB" id="A0A0A7ED87"/>
<dbReference type="eggNOG" id="COG0606">
    <property type="taxonomic scope" value="Bacteria"/>
</dbReference>
<accession>A0A0A7ED87</accession>
<evidence type="ECO:0000256" key="3">
    <source>
        <dbReference type="ARBA" id="ARBA00022840"/>
    </source>
</evidence>
<feature type="domain" description="AAA+ ATPase" evidence="4">
    <location>
        <begin position="212"/>
        <end position="390"/>
    </location>
</feature>
<gene>
    <name evidence="5" type="ORF">OM33_04595</name>
</gene>
<evidence type="ECO:0000256" key="2">
    <source>
        <dbReference type="ARBA" id="ARBA00022741"/>
    </source>
</evidence>
<organism evidence="5 6">
    <name type="scientific">Pseudoalteromonas piratica</name>
    <dbReference type="NCBI Taxonomy" id="1348114"/>
    <lineage>
        <taxon>Bacteria</taxon>
        <taxon>Pseudomonadati</taxon>
        <taxon>Pseudomonadota</taxon>
        <taxon>Gammaproteobacteria</taxon>
        <taxon>Alteromonadales</taxon>
        <taxon>Pseudoalteromonadaceae</taxon>
        <taxon>Pseudoalteromonas</taxon>
    </lineage>
</organism>
<dbReference type="InterPro" id="IPR001208">
    <property type="entry name" value="MCM_dom"/>
</dbReference>
<keyword evidence="6" id="KW-1185">Reference proteome</keyword>
<sequence length="504" mass="55462">MSFACVYSRAQVAMDAPLVTIEIHITSGLPKFTIVGLPETSVKEAKDRVRSAIINSHFKFPQERITVNLAPADLPKEGGRFDLAIAVGILVASNQLGNLNLTQQEFYGELSLSGGIRPNHGLLASLIANINSSKVIYISAHNANEAALISNCQIKLASSLNEVCQDLTGQQALNLGLTLSNEVQDPIQYQIDMAEVKGQAQAKRALEIAAAGKHNVMFLGPPGTGKSMLAARMATIMPPLTESEALETATLYSIIGKSVDTQQWRVRPFRAPHHTCSAVALVGGSSNPKPGEISLAHNGVLFLDELTEYERKVLDSLREPLETRKVIISRAARQSEFPANFQLICALNPSPTGCHRDNRASPEQILKYLSRVSGPFLDRIDLQVELPKLKTQELQSNQPGESSQIIRERVVCAQQRQYQRQGKLNAILSNRELEQVVILDNESKAFMALVTEKLDLSPRSYHRVLKVARTIADLADKQAVELIHIKEAISYRAFERLINTLTRV</sequence>
<dbReference type="Gene3D" id="3.40.50.300">
    <property type="entry name" value="P-loop containing nucleotide triphosphate hydrolases"/>
    <property type="match status" value="1"/>
</dbReference>
<proteinExistence type="inferred from homology"/>
<protein>
    <submittedName>
        <fullName evidence="5">Competence protein ComM</fullName>
    </submittedName>
</protein>
<evidence type="ECO:0000313" key="5">
    <source>
        <dbReference type="EMBL" id="AIY64503.1"/>
    </source>
</evidence>
<dbReference type="KEGG" id="pseo:OM33_04595"/>
<dbReference type="InterPro" id="IPR000523">
    <property type="entry name" value="Mg_chelatse_chII-like_cat_dom"/>
</dbReference>
<dbReference type="SMART" id="SM00382">
    <property type="entry name" value="AAA"/>
    <property type="match status" value="1"/>
</dbReference>
<dbReference type="Pfam" id="PF13541">
    <property type="entry name" value="ChlI"/>
    <property type="match status" value="1"/>
</dbReference>
<dbReference type="HOGENOM" id="CLU_026145_1_1_6"/>
<dbReference type="PRINTS" id="PR01657">
    <property type="entry name" value="MCMFAMILY"/>
</dbReference>
<dbReference type="SUPFAM" id="SSF54211">
    <property type="entry name" value="Ribosomal protein S5 domain 2-like"/>
    <property type="match status" value="1"/>
</dbReference>
<dbReference type="PANTHER" id="PTHR32039">
    <property type="entry name" value="MAGNESIUM-CHELATASE SUBUNIT CHLI"/>
    <property type="match status" value="1"/>
</dbReference>
<dbReference type="Pfam" id="PF01078">
    <property type="entry name" value="Mg_chelatase"/>
    <property type="match status" value="1"/>
</dbReference>
<dbReference type="Gene3D" id="3.30.230.10">
    <property type="match status" value="1"/>
</dbReference>
<dbReference type="OrthoDB" id="9813147at2"/>
<dbReference type="InterPro" id="IPR004482">
    <property type="entry name" value="Mg_chelat-rel"/>
</dbReference>
<dbReference type="Pfam" id="PF13335">
    <property type="entry name" value="Mg_chelatase_C"/>
    <property type="match status" value="1"/>
</dbReference>
<dbReference type="PANTHER" id="PTHR32039:SF7">
    <property type="entry name" value="COMPETENCE PROTEIN COMM"/>
    <property type="match status" value="1"/>
</dbReference>
<dbReference type="Proteomes" id="UP000030341">
    <property type="component" value="Chromosome 1"/>
</dbReference>
<dbReference type="InterPro" id="IPR027417">
    <property type="entry name" value="P-loop_NTPase"/>
</dbReference>
<dbReference type="GO" id="GO:0005524">
    <property type="term" value="F:ATP binding"/>
    <property type="evidence" value="ECO:0007669"/>
    <property type="project" value="UniProtKB-KW"/>
</dbReference>
<dbReference type="NCBIfam" id="NF007365">
    <property type="entry name" value="PRK09862.1"/>
    <property type="match status" value="1"/>
</dbReference>
<dbReference type="SUPFAM" id="SSF52540">
    <property type="entry name" value="P-loop containing nucleoside triphosphate hydrolases"/>
    <property type="match status" value="1"/>
</dbReference>
<keyword evidence="2" id="KW-0547">Nucleotide-binding</keyword>
<comment type="similarity">
    <text evidence="1">Belongs to the Mg-chelatase subunits D/I family. ComM subfamily.</text>
</comment>
<dbReference type="InterPro" id="IPR025158">
    <property type="entry name" value="Mg_chelat-rel_C"/>
</dbReference>
<name>A0A0A7ED87_9GAMM</name>
<dbReference type="InterPro" id="IPR003593">
    <property type="entry name" value="AAA+_ATPase"/>
</dbReference>
<dbReference type="GO" id="GO:0003677">
    <property type="term" value="F:DNA binding"/>
    <property type="evidence" value="ECO:0007669"/>
    <property type="project" value="InterPro"/>
</dbReference>
<evidence type="ECO:0000313" key="6">
    <source>
        <dbReference type="Proteomes" id="UP000030341"/>
    </source>
</evidence>
<reference evidence="5 6" key="1">
    <citation type="submission" date="2014-11" db="EMBL/GenBank/DDBJ databases">
        <title>Complete Genome Sequence of Pseudoalteromonas sp. Strain OCN003 Isolated from Kaneohe Bay, Oahu, Hawaii.</title>
        <authorList>
            <person name="Beurmann S."/>
            <person name="Videau P."/>
            <person name="Ushijima B."/>
            <person name="Smith A.M."/>
            <person name="Aeby G.S."/>
            <person name="Callahan S.M."/>
            <person name="Belcaid M."/>
        </authorList>
    </citation>
    <scope>NUCLEOTIDE SEQUENCE [LARGE SCALE GENOMIC DNA]</scope>
    <source>
        <strain evidence="5 6">OCN003</strain>
    </source>
</reference>
<keyword evidence="3" id="KW-0067">ATP-binding</keyword>